<feature type="domain" description="AstE/AspA barrel-sandwich hybrid" evidence="7">
    <location>
        <begin position="223"/>
        <end position="310"/>
    </location>
</feature>
<comment type="cofactor">
    <cofactor evidence="6">
        <name>Zn(2+)</name>
        <dbReference type="ChEBI" id="CHEBI:29105"/>
    </cofactor>
    <text evidence="6">Binds 1 zinc ion per subunit.</text>
</comment>
<feature type="binding site" evidence="6">
    <location>
        <position position="24"/>
    </location>
    <ligand>
        <name>Zn(2+)</name>
        <dbReference type="ChEBI" id="CHEBI:29105"/>
    </ligand>
</feature>
<organism evidence="9 10">
    <name type="scientific">Effrenium voratum</name>
    <dbReference type="NCBI Taxonomy" id="2562239"/>
    <lineage>
        <taxon>Eukaryota</taxon>
        <taxon>Sar</taxon>
        <taxon>Alveolata</taxon>
        <taxon>Dinophyceae</taxon>
        <taxon>Suessiales</taxon>
        <taxon>Symbiodiniaceae</taxon>
        <taxon>Effrenium</taxon>
    </lineage>
</organism>
<keyword evidence="4 6" id="KW-0862">Zinc</keyword>
<evidence type="ECO:0000256" key="4">
    <source>
        <dbReference type="ARBA" id="ARBA00022833"/>
    </source>
</evidence>
<evidence type="ECO:0000256" key="3">
    <source>
        <dbReference type="ARBA" id="ARBA00022801"/>
    </source>
</evidence>
<evidence type="ECO:0000256" key="5">
    <source>
        <dbReference type="PIRSR" id="PIRSR018001-1"/>
    </source>
</evidence>
<dbReference type="InterPro" id="IPR055438">
    <property type="entry name" value="AstE_AspA_cat"/>
</dbReference>
<dbReference type="NCBIfam" id="NF002601">
    <property type="entry name" value="PRK02259.1"/>
    <property type="match status" value="1"/>
</dbReference>
<dbReference type="Pfam" id="PF04952">
    <property type="entry name" value="AstE_AspA_hybrid"/>
    <property type="match status" value="1"/>
</dbReference>
<dbReference type="Gene3D" id="3.40.630.10">
    <property type="entry name" value="Zn peptidases"/>
    <property type="match status" value="1"/>
</dbReference>
<dbReference type="GO" id="GO:0016788">
    <property type="term" value="F:hydrolase activity, acting on ester bonds"/>
    <property type="evidence" value="ECO:0007669"/>
    <property type="project" value="InterPro"/>
</dbReference>
<dbReference type="InterPro" id="IPR007036">
    <property type="entry name" value="Aste_AspA_hybrid_dom"/>
</dbReference>
<dbReference type="Proteomes" id="UP001178507">
    <property type="component" value="Unassembled WGS sequence"/>
</dbReference>
<name>A0AA36JNT4_9DINO</name>
<dbReference type="InterPro" id="IPR050178">
    <property type="entry name" value="AspA/AstE_fam"/>
</dbReference>
<dbReference type="GO" id="GO:0016811">
    <property type="term" value="F:hydrolase activity, acting on carbon-nitrogen (but not peptide) bonds, in linear amides"/>
    <property type="evidence" value="ECO:0007669"/>
    <property type="project" value="InterPro"/>
</dbReference>
<feature type="binding site" evidence="6">
    <location>
        <position position="120"/>
    </location>
    <ligand>
        <name>Zn(2+)</name>
        <dbReference type="ChEBI" id="CHEBI:29105"/>
    </ligand>
</feature>
<protein>
    <recommendedName>
        <fullName evidence="11">Aspartoacylase</fullName>
    </recommendedName>
</protein>
<accession>A0AA36JNT4</accession>
<dbReference type="PANTHER" id="PTHR15162:SF7">
    <property type="entry name" value="SUCCINYLGLUTAMATE DESUCCINYLASE"/>
    <property type="match status" value="1"/>
</dbReference>
<evidence type="ECO:0000313" key="10">
    <source>
        <dbReference type="Proteomes" id="UP001178507"/>
    </source>
</evidence>
<dbReference type="Gene3D" id="2.20.25.160">
    <property type="match status" value="1"/>
</dbReference>
<evidence type="ECO:0000259" key="7">
    <source>
        <dbReference type="Pfam" id="PF04952"/>
    </source>
</evidence>
<evidence type="ECO:0000256" key="6">
    <source>
        <dbReference type="PIRSR" id="PIRSR018001-3"/>
    </source>
</evidence>
<reference evidence="9" key="1">
    <citation type="submission" date="2023-08" db="EMBL/GenBank/DDBJ databases">
        <authorList>
            <person name="Chen Y."/>
            <person name="Shah S."/>
            <person name="Dougan E. K."/>
            <person name="Thang M."/>
            <person name="Chan C."/>
        </authorList>
    </citation>
    <scope>NUCLEOTIDE SEQUENCE</scope>
</reference>
<feature type="active site" description="Proton donor/acceptor" evidence="5">
    <location>
        <position position="178"/>
    </location>
</feature>
<keyword evidence="3" id="KW-0378">Hydrolase</keyword>
<dbReference type="GO" id="GO:0005829">
    <property type="term" value="C:cytosol"/>
    <property type="evidence" value="ECO:0007669"/>
    <property type="project" value="TreeGrafter"/>
</dbReference>
<evidence type="ECO:0000259" key="8">
    <source>
        <dbReference type="Pfam" id="PF24827"/>
    </source>
</evidence>
<feature type="binding site" evidence="6">
    <location>
        <position position="27"/>
    </location>
    <ligand>
        <name>Zn(2+)</name>
        <dbReference type="ChEBI" id="CHEBI:29105"/>
    </ligand>
</feature>
<dbReference type="SUPFAM" id="SSF53187">
    <property type="entry name" value="Zn-dependent exopeptidases"/>
    <property type="match status" value="1"/>
</dbReference>
<evidence type="ECO:0000313" key="9">
    <source>
        <dbReference type="EMBL" id="CAJ1408986.1"/>
    </source>
</evidence>
<keyword evidence="2 6" id="KW-0479">Metal-binding</keyword>
<sequence>MDWKRRRTLSSGAVKRVAIVGGTHGNETNGVHLAKHFMRNPQLVKRSSFETEVILSNVAAIKQNTRYVEEDLNRCYLLADLQSEEKSKSSLERKRAREVDAVLGPKASESPRCDLVIDLHNTTAATGVALLMAPDDEFAHEIGHHLSTLDDSVRIVEWNDQPDWPLCPSVGRSGLTFEVGACPWGCLEPELFQRSRRLVSALLDYVDKHNALIANGKREEVTMKVYRSIGVSIDYPRSPDGDPVGHVHPELQGRDFKQLRDGDPLFMTFDGEEEKFDRKALKVPEKYDSVYALFVNEAAYYEKKVALMLMSCGEAKFSKLA</sequence>
<evidence type="ECO:0000256" key="1">
    <source>
        <dbReference type="ARBA" id="ARBA00006173"/>
    </source>
</evidence>
<evidence type="ECO:0008006" key="11">
    <source>
        <dbReference type="Google" id="ProtNLM"/>
    </source>
</evidence>
<dbReference type="PANTHER" id="PTHR15162">
    <property type="entry name" value="ASPARTOACYLASE"/>
    <property type="match status" value="1"/>
</dbReference>
<dbReference type="CDD" id="cd06909">
    <property type="entry name" value="M14_ASPA"/>
    <property type="match status" value="1"/>
</dbReference>
<evidence type="ECO:0000256" key="2">
    <source>
        <dbReference type="ARBA" id="ARBA00022723"/>
    </source>
</evidence>
<keyword evidence="10" id="KW-1185">Reference proteome</keyword>
<dbReference type="InterPro" id="IPR016708">
    <property type="entry name" value="Aspartoacylase"/>
</dbReference>
<comment type="similarity">
    <text evidence="1">Belongs to the AspA/AstE family. Aspartoacylase subfamily.</text>
</comment>
<gene>
    <name evidence="9" type="ORF">EVOR1521_LOCUS30194</name>
</gene>
<feature type="domain" description="Succinylglutamate desuccinylase/Aspartoacylase catalytic" evidence="8">
    <location>
        <begin position="14"/>
        <end position="205"/>
    </location>
</feature>
<proteinExistence type="inferred from homology"/>
<dbReference type="EMBL" id="CAUJNA010003745">
    <property type="protein sequence ID" value="CAJ1408986.1"/>
    <property type="molecule type" value="Genomic_DNA"/>
</dbReference>
<dbReference type="PIRSF" id="PIRSF018001">
    <property type="entry name" value="Aspartoacylase"/>
    <property type="match status" value="1"/>
</dbReference>
<comment type="caution">
    <text evidence="9">The sequence shown here is derived from an EMBL/GenBank/DDBJ whole genome shotgun (WGS) entry which is preliminary data.</text>
</comment>
<dbReference type="HAMAP" id="MF_00704">
    <property type="entry name" value="Aspartoacylase"/>
    <property type="match status" value="1"/>
</dbReference>
<dbReference type="Pfam" id="PF24827">
    <property type="entry name" value="AstE_AspA_cat"/>
    <property type="match status" value="1"/>
</dbReference>
<dbReference type="GO" id="GO:0046872">
    <property type="term" value="F:metal ion binding"/>
    <property type="evidence" value="ECO:0007669"/>
    <property type="project" value="UniProtKB-KW"/>
</dbReference>
<dbReference type="AlphaFoldDB" id="A0AA36JNT4"/>